<organism evidence="1 2">
    <name type="scientific">Linderina macrospora</name>
    <dbReference type="NCBI Taxonomy" id="4868"/>
    <lineage>
        <taxon>Eukaryota</taxon>
        <taxon>Fungi</taxon>
        <taxon>Fungi incertae sedis</taxon>
        <taxon>Zoopagomycota</taxon>
        <taxon>Kickxellomycotina</taxon>
        <taxon>Kickxellomycetes</taxon>
        <taxon>Kickxellales</taxon>
        <taxon>Kickxellaceae</taxon>
        <taxon>Linderina</taxon>
    </lineage>
</organism>
<keyword evidence="2" id="KW-1185">Reference proteome</keyword>
<protein>
    <submittedName>
        <fullName evidence="1">Uncharacterized protein</fullName>
    </submittedName>
</protein>
<dbReference type="Proteomes" id="UP001150603">
    <property type="component" value="Unassembled WGS sequence"/>
</dbReference>
<comment type="caution">
    <text evidence="1">The sequence shown here is derived from an EMBL/GenBank/DDBJ whole genome shotgun (WGS) entry which is preliminary data.</text>
</comment>
<dbReference type="EMBL" id="JANBPW010002387">
    <property type="protein sequence ID" value="KAJ1940981.1"/>
    <property type="molecule type" value="Genomic_DNA"/>
</dbReference>
<proteinExistence type="predicted"/>
<name>A0ACC1J7Y5_9FUNG</name>
<accession>A0ACC1J7Y5</accession>
<sequence length="151" mass="17076">MAVIGYVSRTEHFSAAHRLHSPFLSAEENQQIFGKCNHSNGHGHNYVVETILRGPIDPVTGMIVNITDLKQWLKVAVLDHVDHKNLDMDVKYFETRPSTTENLAVFIWLRLAMAMPDKSLLHKVVVSETPKNKSEFCGEGLTQQDFDDCIV</sequence>
<gene>
    <name evidence="1" type="ORF">FBU59_003643</name>
</gene>
<evidence type="ECO:0000313" key="2">
    <source>
        <dbReference type="Proteomes" id="UP001150603"/>
    </source>
</evidence>
<reference evidence="1" key="1">
    <citation type="submission" date="2022-07" db="EMBL/GenBank/DDBJ databases">
        <title>Phylogenomic reconstructions and comparative analyses of Kickxellomycotina fungi.</title>
        <authorList>
            <person name="Reynolds N.K."/>
            <person name="Stajich J.E."/>
            <person name="Barry K."/>
            <person name="Grigoriev I.V."/>
            <person name="Crous P."/>
            <person name="Smith M.E."/>
        </authorList>
    </citation>
    <scope>NUCLEOTIDE SEQUENCE</scope>
    <source>
        <strain evidence="1">NRRL 5244</strain>
    </source>
</reference>
<evidence type="ECO:0000313" key="1">
    <source>
        <dbReference type="EMBL" id="KAJ1940981.1"/>
    </source>
</evidence>